<comment type="subcellular location">
    <subcellularLocation>
        <location evidence="1">Golgi apparatus</location>
        <location evidence="1">Golgi stack membrane</location>
        <topology evidence="1">Single-pass type II membrane protein</topology>
    </subcellularLocation>
</comment>
<evidence type="ECO:0000256" key="8">
    <source>
        <dbReference type="ARBA" id="ARBA00022692"/>
    </source>
</evidence>
<dbReference type="SUPFAM" id="SSF50044">
    <property type="entry name" value="SH3-domain"/>
    <property type="match status" value="1"/>
</dbReference>
<keyword evidence="9" id="KW-0735">Signal-anchor</keyword>
<reference evidence="24 25" key="1">
    <citation type="submission" date="2020-08" db="EMBL/GenBank/DDBJ databases">
        <title>Aphidius gifuensis genome sequencing and assembly.</title>
        <authorList>
            <person name="Du Z."/>
        </authorList>
    </citation>
    <scope>NUCLEOTIDE SEQUENCE [LARGE SCALE GENOMIC DNA]</scope>
    <source>
        <strain evidence="24">YNYX2018</strain>
        <tissue evidence="24">Adults</tissue>
    </source>
</reference>
<dbReference type="UniPathway" id="UPA00378"/>
<accession>A0A834XRR5</accession>
<dbReference type="Gene3D" id="2.30.30.40">
    <property type="entry name" value="SH3 Domains"/>
    <property type="match status" value="1"/>
</dbReference>
<dbReference type="Gene3D" id="1.10.287.1060">
    <property type="entry name" value="ESAT-6-like"/>
    <property type="match status" value="1"/>
</dbReference>
<dbReference type="FunFam" id="3.40.50.11350:FF:000001">
    <property type="entry name" value="Alpha-(1,6)-fucosyltransferase"/>
    <property type="match status" value="1"/>
</dbReference>
<evidence type="ECO:0000256" key="7">
    <source>
        <dbReference type="ARBA" id="ARBA00022679"/>
    </source>
</evidence>
<dbReference type="GO" id="GO:0008424">
    <property type="term" value="F:glycoprotein 6-alpha-L-fucosyltransferase activity"/>
    <property type="evidence" value="ECO:0007669"/>
    <property type="project" value="UniProtKB-EC"/>
</dbReference>
<evidence type="ECO:0000256" key="18">
    <source>
        <dbReference type="PIRSR" id="PIRSR000472-52"/>
    </source>
</evidence>
<feature type="domain" description="SH3" evidence="22">
    <location>
        <begin position="508"/>
        <end position="569"/>
    </location>
</feature>
<evidence type="ECO:0000256" key="16">
    <source>
        <dbReference type="PIRSR" id="PIRSR000472-50"/>
    </source>
</evidence>
<protein>
    <recommendedName>
        <fullName evidence="4 15">Alpha-(1,6)-fucosyltransferase</fullName>
        <ecNumber evidence="3 15">2.4.1.68</ecNumber>
    </recommendedName>
</protein>
<organism evidence="24 25">
    <name type="scientific">Aphidius gifuensis</name>
    <name type="common">Parasitoid wasp</name>
    <dbReference type="NCBI Taxonomy" id="684658"/>
    <lineage>
        <taxon>Eukaryota</taxon>
        <taxon>Metazoa</taxon>
        <taxon>Ecdysozoa</taxon>
        <taxon>Arthropoda</taxon>
        <taxon>Hexapoda</taxon>
        <taxon>Insecta</taxon>
        <taxon>Pterygota</taxon>
        <taxon>Neoptera</taxon>
        <taxon>Endopterygota</taxon>
        <taxon>Hymenoptera</taxon>
        <taxon>Apocrita</taxon>
        <taxon>Ichneumonoidea</taxon>
        <taxon>Braconidae</taxon>
        <taxon>Aphidiinae</taxon>
        <taxon>Aphidius</taxon>
    </lineage>
</organism>
<dbReference type="InterPro" id="IPR045573">
    <property type="entry name" value="Fut8_N_cat"/>
</dbReference>
<feature type="disulfide bond" evidence="18">
    <location>
        <begin position="221"/>
        <end position="239"/>
    </location>
</feature>
<keyword evidence="6 15" id="KW-0328">Glycosyltransferase</keyword>
<evidence type="ECO:0000256" key="9">
    <source>
        <dbReference type="ARBA" id="ARBA00022968"/>
    </source>
</evidence>
<keyword evidence="13 18" id="KW-1015">Disulfide bond</keyword>
<comment type="catalytic activity">
    <reaction evidence="14 15">
        <text>N(4)-{beta-D-GlcNAc-(1-&gt;2)-alpha-D-Man-(1-&gt;3)-[beta-D-GlcNAc-(1-&gt;2)-alpha-D-Man-(1-&gt;6)]-beta-D-Man-(1-&gt;4)-beta-D-GlcNAc-(1-&gt;4)-beta-D-GlcNAc}-L-asparaginyl-[protein] + GDP-beta-L-fucose = an N(4)-{beta-D-GlcNAc-(1-&gt;2)-alpha-D-Man-(1-&gt;3)-[beta-D-GlcNAc-(1-&gt;2)-alpha-D-Man-(1-&gt;6)]-beta-D-Man-(1-&gt;4)-beta-D-GlcNAc-(1-&gt;4)-[alpha-L-Fuc-(1-&gt;6)]-beta-D-GlcNAc}-L-asparaginyl-[protein] + GDP + H(+)</text>
        <dbReference type="Rhea" id="RHEA:12985"/>
        <dbReference type="Rhea" id="RHEA-COMP:13526"/>
        <dbReference type="Rhea" id="RHEA-COMP:13532"/>
        <dbReference type="ChEBI" id="CHEBI:15378"/>
        <dbReference type="ChEBI" id="CHEBI:57273"/>
        <dbReference type="ChEBI" id="CHEBI:58189"/>
        <dbReference type="ChEBI" id="CHEBI:60651"/>
        <dbReference type="ChEBI" id="CHEBI:137207"/>
        <dbReference type="EC" id="2.4.1.68"/>
    </reaction>
</comment>
<evidence type="ECO:0000256" key="3">
    <source>
        <dbReference type="ARBA" id="ARBA00012660"/>
    </source>
</evidence>
<dbReference type="PROSITE" id="PS50002">
    <property type="entry name" value="SH3"/>
    <property type="match status" value="1"/>
</dbReference>
<evidence type="ECO:0000259" key="23">
    <source>
        <dbReference type="PROSITE" id="PS51659"/>
    </source>
</evidence>
<dbReference type="PROSITE" id="PS51659">
    <property type="entry name" value="GT23"/>
    <property type="match status" value="1"/>
</dbReference>
<evidence type="ECO:0000256" key="11">
    <source>
        <dbReference type="ARBA" id="ARBA00023034"/>
    </source>
</evidence>
<dbReference type="PANTHER" id="PTHR13132:SF29">
    <property type="entry name" value="ALPHA-(1,6)-FUCOSYLTRANSFERASE"/>
    <property type="match status" value="1"/>
</dbReference>
<evidence type="ECO:0000256" key="4">
    <source>
        <dbReference type="ARBA" id="ARBA00018201"/>
    </source>
</evidence>
<evidence type="ECO:0000256" key="10">
    <source>
        <dbReference type="ARBA" id="ARBA00022989"/>
    </source>
</evidence>
<name>A0A834XRR5_APHGI</name>
<feature type="disulfide bond" evidence="18">
    <location>
        <begin position="471"/>
        <end position="478"/>
    </location>
</feature>
<evidence type="ECO:0000256" key="6">
    <source>
        <dbReference type="ARBA" id="ARBA00022676"/>
    </source>
</evidence>
<evidence type="ECO:0000256" key="21">
    <source>
        <dbReference type="SAM" id="Coils"/>
    </source>
</evidence>
<feature type="disulfide bond" evidence="18">
    <location>
        <begin position="227"/>
        <end position="231"/>
    </location>
</feature>
<dbReference type="InterPro" id="IPR015827">
    <property type="entry name" value="Fut8"/>
</dbReference>
<feature type="domain" description="GT23" evidence="23">
    <location>
        <begin position="215"/>
        <end position="499"/>
    </location>
</feature>
<keyword evidence="7 15" id="KW-0808">Transferase</keyword>
<gene>
    <name evidence="24" type="ORF">HCN44_002920</name>
</gene>
<feature type="disulfide bond" evidence="18">
    <location>
        <begin position="213"/>
        <end position="275"/>
    </location>
</feature>
<evidence type="ECO:0000256" key="5">
    <source>
        <dbReference type="ARBA" id="ARBA00022443"/>
    </source>
</evidence>
<dbReference type="CDD" id="cd11300">
    <property type="entry name" value="Fut8_like"/>
    <property type="match status" value="1"/>
</dbReference>
<dbReference type="Pfam" id="PF19745">
    <property type="entry name" value="FUT8_N_cat"/>
    <property type="match status" value="1"/>
</dbReference>
<evidence type="ECO:0000256" key="19">
    <source>
        <dbReference type="PROSITE-ProRule" id="PRU00192"/>
    </source>
</evidence>
<dbReference type="CDD" id="cd11792">
    <property type="entry name" value="SH3_Fut8"/>
    <property type="match status" value="1"/>
</dbReference>
<evidence type="ECO:0000256" key="20">
    <source>
        <dbReference type="PROSITE-ProRule" id="PRU00992"/>
    </source>
</evidence>
<feature type="region of interest" description="Important for donor substrate binding" evidence="16 20">
    <location>
        <begin position="371"/>
        <end position="372"/>
    </location>
</feature>
<evidence type="ECO:0000256" key="15">
    <source>
        <dbReference type="PIRNR" id="PIRNR000472"/>
    </source>
</evidence>
<evidence type="ECO:0000313" key="24">
    <source>
        <dbReference type="EMBL" id="KAF7991358.1"/>
    </source>
</evidence>
<dbReference type="FunFam" id="2.30.30.40:FF:000070">
    <property type="entry name" value="Alpha-(1,6)-fucosyltransferase"/>
    <property type="match status" value="1"/>
</dbReference>
<dbReference type="InterPro" id="IPR036028">
    <property type="entry name" value="SH3-like_dom_sf"/>
</dbReference>
<evidence type="ECO:0000313" key="25">
    <source>
        <dbReference type="Proteomes" id="UP000639338"/>
    </source>
</evidence>
<keyword evidence="11 15" id="KW-0333">Golgi apparatus</keyword>
<comment type="pathway">
    <text evidence="2 15">Protein modification; protein glycosylation.</text>
</comment>
<evidence type="ECO:0000256" key="17">
    <source>
        <dbReference type="PIRSR" id="PIRSR000472-51"/>
    </source>
</evidence>
<keyword evidence="12 15" id="KW-0472">Membrane</keyword>
<evidence type="ECO:0000256" key="12">
    <source>
        <dbReference type="ARBA" id="ARBA00023136"/>
    </source>
</evidence>
<feature type="short sequence motif" description="SH3-binding" evidence="17">
    <location>
        <begin position="305"/>
        <end position="311"/>
    </location>
</feature>
<comment type="function">
    <text evidence="15">Catalyzes the addition of fucose in alpha 1-6 linkage to the first GlcNAc residue, next to the peptide chains in N-glycans.</text>
</comment>
<sequence length="584" mass="67657">MAIWNGRPSWLGKLGIILLSAWLIVLIYSVSQMLRSSPSLSSSLTAERYQSQENEYTKKLTEITKDFNKLKKQNQALTNILLAANNNNNDNNELKDKVDIELLANNRQSGPTIEYEELRRKLRNDIQETWYYINAELMKIKKRNNDNFVIDDDHKNDIDNVIYNIFDHKKELMMDMNKLEKFDGHMDWREQEAHDLSDLVQRRFYYLQNPSNCDKAKKLVCSLNKGCGFGCQIHHITYCFLVAYGTERTLILRSQGWRYQKNGWESVFKPLSDNCLIANGESHSNWPGDNTKQVVILPIVDNVYPKPKYQPPSVPLDLVPRIKKLHGHPLVWWVGQVLKYLMRLQDNNIKKLNESKEKLGFKKPIVGIHVRRTDKVGTEAAYHDIDEYMAKVEQWYNQNFDNNESIIRRVFIASDDPKVIINARNKYKNYEIIGDPAIAETASVSNRYSDASLQGIINDIHLLSLCDHIVCTFSSQVCRVAYELMQTYHIDAHDKFTSLDDIYYYGGQNPNPHVAIIEHIPKNLAEIELKIGDKIDVYGNHWDGYSKGRNARTSITGLFPSFKVQNPIAAVEFPKYQQVPIYTN</sequence>
<keyword evidence="5 19" id="KW-0728">SH3 domain</keyword>
<dbReference type="InterPro" id="IPR001452">
    <property type="entry name" value="SH3_domain"/>
</dbReference>
<comment type="similarity">
    <text evidence="15 20">Belongs to the glycosyltransferase 23 family.</text>
</comment>
<evidence type="ECO:0000256" key="1">
    <source>
        <dbReference type="ARBA" id="ARBA00004447"/>
    </source>
</evidence>
<dbReference type="InterPro" id="IPR027350">
    <property type="entry name" value="GT23_dom"/>
</dbReference>
<evidence type="ECO:0000256" key="14">
    <source>
        <dbReference type="ARBA" id="ARBA00093238"/>
    </source>
</evidence>
<keyword evidence="25" id="KW-1185">Reference proteome</keyword>
<keyword evidence="21" id="KW-0175">Coiled coil</keyword>
<dbReference type="EC" id="2.4.1.68" evidence="3 15"/>
<dbReference type="PIRSF" id="PIRSF000472">
    <property type="entry name" value="Alpha1_6FUT_euk"/>
    <property type="match status" value="1"/>
</dbReference>
<dbReference type="GO" id="GO:0006487">
    <property type="term" value="P:protein N-linked glycosylation"/>
    <property type="evidence" value="ECO:0007669"/>
    <property type="project" value="TreeGrafter"/>
</dbReference>
<dbReference type="Gene3D" id="3.40.50.11350">
    <property type="match status" value="1"/>
</dbReference>
<comment type="caution">
    <text evidence="24">The sequence shown here is derived from an EMBL/GenBank/DDBJ whole genome shotgun (WGS) entry which is preliminary data.</text>
</comment>
<dbReference type="PANTHER" id="PTHR13132">
    <property type="entry name" value="ALPHA- 1,6 -FUCOSYLTRANSFERASE"/>
    <property type="match status" value="1"/>
</dbReference>
<dbReference type="OrthoDB" id="2014825at2759"/>
<dbReference type="GO" id="GO:0032580">
    <property type="term" value="C:Golgi cisterna membrane"/>
    <property type="evidence" value="ECO:0007669"/>
    <property type="project" value="UniProtKB-SubCell"/>
</dbReference>
<keyword evidence="10" id="KW-1133">Transmembrane helix</keyword>
<keyword evidence="8" id="KW-0812">Transmembrane</keyword>
<dbReference type="EMBL" id="JACMRX010000004">
    <property type="protein sequence ID" value="KAF7991358.1"/>
    <property type="molecule type" value="Genomic_DNA"/>
</dbReference>
<dbReference type="AlphaFoldDB" id="A0A834XRR5"/>
<evidence type="ECO:0000256" key="2">
    <source>
        <dbReference type="ARBA" id="ARBA00004922"/>
    </source>
</evidence>
<feature type="coiled-coil region" evidence="21">
    <location>
        <begin position="46"/>
        <end position="87"/>
    </location>
</feature>
<dbReference type="Proteomes" id="UP000639338">
    <property type="component" value="Unassembled WGS sequence"/>
</dbReference>
<dbReference type="InterPro" id="IPR035653">
    <property type="entry name" value="Fut8_SH3"/>
</dbReference>
<evidence type="ECO:0000259" key="22">
    <source>
        <dbReference type="PROSITE" id="PS50002"/>
    </source>
</evidence>
<proteinExistence type="inferred from homology"/>
<evidence type="ECO:0000256" key="13">
    <source>
        <dbReference type="ARBA" id="ARBA00023157"/>
    </source>
</evidence>